<dbReference type="Pfam" id="PF13472">
    <property type="entry name" value="Lipase_GDSL_2"/>
    <property type="match status" value="1"/>
</dbReference>
<dbReference type="InterPro" id="IPR036514">
    <property type="entry name" value="SGNH_hydro_sf"/>
</dbReference>
<proteinExistence type="predicted"/>
<dbReference type="Proteomes" id="UP000485562">
    <property type="component" value="Unassembled WGS sequence"/>
</dbReference>
<sequence length="339" mass="39071">MKNFLQVVVFGDSLTWSPGVAMGERYADFLEKNLQDMCTDQWYCDVAACGDGGNTAEEGLSRIQRDCLSYNPHIVVLNFGANDSVRAPSKQQFMECYRKIINTIKHSATNHIILETTPTLDQQWHSQKNNPSAIFYGGLENYLEFFSHSFIRETAKLEDLILYDRFSLYHQKISEQPCLREKWIQKDGVHLTGEGNRFFAEGLASIIKTIIPEVHLVQTNSETWLEDALLNPVYIECCESLQTGRLKEYFSEPQGLKRLMLQKTRSFSRRAMAFADNEELQNKAYTAYCLASGFMAAERIYTSQDKEISEKSVRWAMSYLKNIPENNLIQKLIEIFEKL</sequence>
<dbReference type="AlphaFoldDB" id="A0A1V6CCB0"/>
<name>A0A1V6CCB0_UNCT6</name>
<dbReference type="Gene3D" id="3.40.50.1110">
    <property type="entry name" value="SGNH hydrolase"/>
    <property type="match status" value="1"/>
</dbReference>
<evidence type="ECO:0000259" key="1">
    <source>
        <dbReference type="Pfam" id="PF13472"/>
    </source>
</evidence>
<reference evidence="2" key="1">
    <citation type="submission" date="2017-02" db="EMBL/GenBank/DDBJ databases">
        <title>Delving into the versatile metabolic prowess of the omnipresent phylum Bacteroidetes.</title>
        <authorList>
            <person name="Nobu M.K."/>
            <person name="Mei R."/>
            <person name="Narihiro T."/>
            <person name="Kuroda K."/>
            <person name="Liu W.-T."/>
        </authorList>
    </citation>
    <scope>NUCLEOTIDE SEQUENCE</scope>
    <source>
        <strain evidence="2">ADurb.Bin131</strain>
    </source>
</reference>
<gene>
    <name evidence="2" type="primary">tesA</name>
    <name evidence="2" type="ORF">BWX89_00485</name>
</gene>
<protein>
    <submittedName>
        <fullName evidence="2">Acyl-CoA thioesterase I</fullName>
        <ecNumber evidence="2">3.1.2.-</ecNumber>
    </submittedName>
</protein>
<organism evidence="2">
    <name type="scientific">candidate division TA06 bacterium ADurb.Bin131</name>
    <dbReference type="NCBI Taxonomy" id="1852827"/>
    <lineage>
        <taxon>Bacteria</taxon>
        <taxon>Bacteria division TA06</taxon>
    </lineage>
</organism>
<feature type="domain" description="SGNH hydrolase-type esterase" evidence="1">
    <location>
        <begin position="9"/>
        <end position="197"/>
    </location>
</feature>
<dbReference type="SUPFAM" id="SSF52266">
    <property type="entry name" value="SGNH hydrolase"/>
    <property type="match status" value="1"/>
</dbReference>
<accession>A0A1V6CCB0</accession>
<dbReference type="PANTHER" id="PTHR30383">
    <property type="entry name" value="THIOESTERASE 1/PROTEASE 1/LYSOPHOSPHOLIPASE L1"/>
    <property type="match status" value="1"/>
</dbReference>
<dbReference type="GO" id="GO:0016787">
    <property type="term" value="F:hydrolase activity"/>
    <property type="evidence" value="ECO:0007669"/>
    <property type="project" value="UniProtKB-KW"/>
</dbReference>
<keyword evidence="2" id="KW-0378">Hydrolase</keyword>
<dbReference type="InterPro" id="IPR013830">
    <property type="entry name" value="SGNH_hydro"/>
</dbReference>
<comment type="caution">
    <text evidence="2">The sequence shown here is derived from an EMBL/GenBank/DDBJ whole genome shotgun (WGS) entry which is preliminary data.</text>
</comment>
<dbReference type="EC" id="3.1.2.-" evidence="2"/>
<dbReference type="EMBL" id="MWDQ01000037">
    <property type="protein sequence ID" value="OQB74543.1"/>
    <property type="molecule type" value="Genomic_DNA"/>
</dbReference>
<dbReference type="InterPro" id="IPR051532">
    <property type="entry name" value="Ester_Hydrolysis_Enzymes"/>
</dbReference>
<evidence type="ECO:0000313" key="2">
    <source>
        <dbReference type="EMBL" id="OQB74543.1"/>
    </source>
</evidence>